<gene>
    <name evidence="2" type="ORF">QR680_003579</name>
</gene>
<dbReference type="AlphaFoldDB" id="A0AA39HKV9"/>
<dbReference type="EMBL" id="JAUCMV010000003">
    <property type="protein sequence ID" value="KAK0407766.1"/>
    <property type="molecule type" value="Genomic_DNA"/>
</dbReference>
<organism evidence="2 3">
    <name type="scientific">Steinernema hermaphroditum</name>
    <dbReference type="NCBI Taxonomy" id="289476"/>
    <lineage>
        <taxon>Eukaryota</taxon>
        <taxon>Metazoa</taxon>
        <taxon>Ecdysozoa</taxon>
        <taxon>Nematoda</taxon>
        <taxon>Chromadorea</taxon>
        <taxon>Rhabditida</taxon>
        <taxon>Tylenchina</taxon>
        <taxon>Panagrolaimomorpha</taxon>
        <taxon>Strongyloidoidea</taxon>
        <taxon>Steinernematidae</taxon>
        <taxon>Steinernema</taxon>
    </lineage>
</organism>
<feature type="chain" id="PRO_5041287429" description="F-box associated domain-containing protein" evidence="1">
    <location>
        <begin position="20"/>
        <end position="286"/>
    </location>
</feature>
<evidence type="ECO:0008006" key="4">
    <source>
        <dbReference type="Google" id="ProtNLM"/>
    </source>
</evidence>
<evidence type="ECO:0000313" key="2">
    <source>
        <dbReference type="EMBL" id="KAK0407766.1"/>
    </source>
</evidence>
<proteinExistence type="predicted"/>
<protein>
    <recommendedName>
        <fullName evidence="4">F-box associated domain-containing protein</fullName>
    </recommendedName>
</protein>
<keyword evidence="3" id="KW-1185">Reference proteome</keyword>
<feature type="signal peptide" evidence="1">
    <location>
        <begin position="1"/>
        <end position="19"/>
    </location>
</feature>
<accession>A0AA39HKV9</accession>
<evidence type="ECO:0000256" key="1">
    <source>
        <dbReference type="SAM" id="SignalP"/>
    </source>
</evidence>
<comment type="caution">
    <text evidence="2">The sequence shown here is derived from an EMBL/GenBank/DDBJ whole genome shotgun (WGS) entry which is preliminary data.</text>
</comment>
<name>A0AA39HKV9_9BILA</name>
<keyword evidence="1" id="KW-0732">Signal</keyword>
<evidence type="ECO:0000313" key="3">
    <source>
        <dbReference type="Proteomes" id="UP001175271"/>
    </source>
</evidence>
<dbReference type="Proteomes" id="UP001175271">
    <property type="component" value="Unassembled WGS sequence"/>
</dbReference>
<sequence>MDTVSLWFIWDVTALLSKADLVTIFELDNLAWQSMAGEHIPQSDVVRFKLDVSVTKRKNAIAFTYSSSAATKKIQKKMFRVCTNLFIGSGIQLHGKEKAANTIKKIIAVDYAENMEMHDVANFDSYFPNFWPRFVSCLIVRKCRFNSNTTFSHWMSRILRARCLEQLEICDISLEKESGEDFEDEILDSLLDGDSLIDVKISGNENFMNLSPEFLDRLVLGWSECEEGFEKPVDVSMALDRYEFRAVRKKYFKHRKRLRHPSTSHILYYEEALGYSDVTFRFRSGN</sequence>
<reference evidence="2" key="1">
    <citation type="submission" date="2023-06" db="EMBL/GenBank/DDBJ databases">
        <title>Genomic analysis of the entomopathogenic nematode Steinernema hermaphroditum.</title>
        <authorList>
            <person name="Schwarz E.M."/>
            <person name="Heppert J.K."/>
            <person name="Baniya A."/>
            <person name="Schwartz H.T."/>
            <person name="Tan C.-H."/>
            <person name="Antoshechkin I."/>
            <person name="Sternberg P.W."/>
            <person name="Goodrich-Blair H."/>
            <person name="Dillman A.R."/>
        </authorList>
    </citation>
    <scope>NUCLEOTIDE SEQUENCE</scope>
    <source>
        <strain evidence="2">PS9179</strain>
        <tissue evidence="2">Whole animal</tissue>
    </source>
</reference>